<feature type="active site" description="Acyl-thioester intermediate" evidence="1">
    <location>
        <position position="236"/>
    </location>
</feature>
<dbReference type="RefSeq" id="WP_010745054.1">
    <property type="nucleotide sequence ID" value="NZ_BAAAXM010000043.1"/>
</dbReference>
<keyword evidence="2" id="KW-1133">Transmembrane helix</keyword>
<feature type="transmembrane region" description="Helical" evidence="2">
    <location>
        <begin position="25"/>
        <end position="46"/>
    </location>
</feature>
<accession>A0AAW8T1E4</accession>
<gene>
    <name evidence="3" type="primary">srtB</name>
    <name evidence="3" type="ORF">P7D78_17485</name>
</gene>
<proteinExistence type="predicted"/>
<protein>
    <submittedName>
        <fullName evidence="3">Class B sortase</fullName>
        <ecNumber evidence="3">3.4.22.71</ecNumber>
    </submittedName>
</protein>
<dbReference type="SUPFAM" id="SSF63817">
    <property type="entry name" value="Sortase"/>
    <property type="match status" value="1"/>
</dbReference>
<dbReference type="EC" id="3.4.22.71" evidence="3"/>
<dbReference type="InterPro" id="IPR023365">
    <property type="entry name" value="Sortase_dom-sf"/>
</dbReference>
<keyword evidence="3" id="KW-0378">Hydrolase</keyword>
<dbReference type="GO" id="GO:0016787">
    <property type="term" value="F:hydrolase activity"/>
    <property type="evidence" value="ECO:0007669"/>
    <property type="project" value="UniProtKB-KW"/>
</dbReference>
<organism evidence="3 4">
    <name type="scientific">Enterococcus raffinosus</name>
    <dbReference type="NCBI Taxonomy" id="71452"/>
    <lineage>
        <taxon>Bacteria</taxon>
        <taxon>Bacillati</taxon>
        <taxon>Bacillota</taxon>
        <taxon>Bacilli</taxon>
        <taxon>Lactobacillales</taxon>
        <taxon>Enterococcaceae</taxon>
        <taxon>Enterococcus</taxon>
    </lineage>
</organism>
<reference evidence="3" key="1">
    <citation type="submission" date="2023-03" db="EMBL/GenBank/DDBJ databases">
        <authorList>
            <person name="Shen W."/>
            <person name="Cai J."/>
        </authorList>
    </citation>
    <scope>NUCLEOTIDE SEQUENCE</scope>
    <source>
        <strain evidence="3">B646-2</strain>
    </source>
</reference>
<feature type="active site" description="Proton donor/acceptor" evidence="1">
    <location>
        <position position="142"/>
    </location>
</feature>
<dbReference type="AlphaFoldDB" id="A0AAW8T1E4"/>
<dbReference type="Gene3D" id="2.40.260.10">
    <property type="entry name" value="Sortase"/>
    <property type="match status" value="1"/>
</dbReference>
<name>A0AAW8T1E4_9ENTE</name>
<evidence type="ECO:0000256" key="2">
    <source>
        <dbReference type="SAM" id="Phobius"/>
    </source>
</evidence>
<dbReference type="InterPro" id="IPR009835">
    <property type="entry name" value="SrtB"/>
</dbReference>
<dbReference type="Proteomes" id="UP001249240">
    <property type="component" value="Unassembled WGS sequence"/>
</dbReference>
<dbReference type="NCBIfam" id="TIGR03064">
    <property type="entry name" value="sortase_srtB"/>
    <property type="match status" value="1"/>
</dbReference>
<evidence type="ECO:0000313" key="4">
    <source>
        <dbReference type="Proteomes" id="UP001249240"/>
    </source>
</evidence>
<keyword evidence="2" id="KW-0472">Membrane</keyword>
<dbReference type="EMBL" id="JARPXM010000023">
    <property type="protein sequence ID" value="MDT2539904.1"/>
    <property type="molecule type" value="Genomic_DNA"/>
</dbReference>
<evidence type="ECO:0000313" key="3">
    <source>
        <dbReference type="EMBL" id="MDT2539904.1"/>
    </source>
</evidence>
<keyword evidence="2" id="KW-0812">Transmembrane</keyword>
<feature type="transmembrane region" description="Helical" evidence="2">
    <location>
        <begin position="284"/>
        <end position="302"/>
    </location>
</feature>
<dbReference type="CDD" id="cd05826">
    <property type="entry name" value="Sortase_B"/>
    <property type="match status" value="1"/>
</dbReference>
<sequence>MSAPKEPTKKTLSFSVRLVRCFSNLIDRIAVILLLLLCAYGIYGMWDTNQLLSSAQSSNLQQYKPEADDTLSFQELKEINDEVIAWLTVYGTKIDYPVTQADNDQKYVNTSVLGKYSLAGSIFLSSENAADFSDFNSIIYGHHMDKEAMFGGLDKFIEKKYFNQHQYGNLYCDGKNYGIEFFAFIKGDAYDWQLYNPGIQESAARESYLSYLLEQASQTRSMKVTEDDRIVLLSTCASEPTNGRHLLIGKLFDEPFEDPFYQAEEVKPFLGIDPQAWWGNLSKWLGAFLLVLWLVILLGLFLRRKKEGSK</sequence>
<comment type="caution">
    <text evidence="3">The sequence shown here is derived from an EMBL/GenBank/DDBJ whole genome shotgun (WGS) entry which is preliminary data.</text>
</comment>
<evidence type="ECO:0000256" key="1">
    <source>
        <dbReference type="PIRSR" id="PIRSR605754-1"/>
    </source>
</evidence>